<evidence type="ECO:0000313" key="2">
    <source>
        <dbReference type="Proteomes" id="UP000594638"/>
    </source>
</evidence>
<proteinExistence type="predicted"/>
<organism evidence="1 2">
    <name type="scientific">Olea europaea subsp. europaea</name>
    <dbReference type="NCBI Taxonomy" id="158383"/>
    <lineage>
        <taxon>Eukaryota</taxon>
        <taxon>Viridiplantae</taxon>
        <taxon>Streptophyta</taxon>
        <taxon>Embryophyta</taxon>
        <taxon>Tracheophyta</taxon>
        <taxon>Spermatophyta</taxon>
        <taxon>Magnoliopsida</taxon>
        <taxon>eudicotyledons</taxon>
        <taxon>Gunneridae</taxon>
        <taxon>Pentapetalae</taxon>
        <taxon>asterids</taxon>
        <taxon>lamiids</taxon>
        <taxon>Lamiales</taxon>
        <taxon>Oleaceae</taxon>
        <taxon>Oleeae</taxon>
        <taxon>Olea</taxon>
    </lineage>
</organism>
<gene>
    <name evidence="1" type="ORF">OLEA9_A119935</name>
</gene>
<keyword evidence="2" id="KW-1185">Reference proteome</keyword>
<reference evidence="1 2" key="1">
    <citation type="submission" date="2019-12" db="EMBL/GenBank/DDBJ databases">
        <authorList>
            <person name="Alioto T."/>
            <person name="Alioto T."/>
            <person name="Gomez Garrido J."/>
        </authorList>
    </citation>
    <scope>NUCLEOTIDE SEQUENCE [LARGE SCALE GENOMIC DNA]</scope>
</reference>
<name>A0A8S0T4E9_OLEEU</name>
<dbReference type="Gramene" id="OE9A119935T1">
    <property type="protein sequence ID" value="OE9A119935C1"/>
    <property type="gene ID" value="OE9A119935"/>
</dbReference>
<protein>
    <submittedName>
        <fullName evidence="1">Uncharacterized protein</fullName>
    </submittedName>
</protein>
<dbReference type="Proteomes" id="UP000594638">
    <property type="component" value="Unassembled WGS sequence"/>
</dbReference>
<sequence>MAVVVCCGRDGVIDMVLLRMVVARDSDARIGDVMVVLEAMVSNHYCVVGGDCCGGGDEWGICDRQLVPKIQSLALTTSPPQWRRFESTFTLRSGAKSDAMPLCRDVSVFVSSSAVSGAASLCSSVFTVPD</sequence>
<accession>A0A8S0T4E9</accession>
<comment type="caution">
    <text evidence="1">The sequence shown here is derived from an EMBL/GenBank/DDBJ whole genome shotgun (WGS) entry which is preliminary data.</text>
</comment>
<dbReference type="EMBL" id="CACTIH010005676">
    <property type="protein sequence ID" value="CAA3000212.1"/>
    <property type="molecule type" value="Genomic_DNA"/>
</dbReference>
<evidence type="ECO:0000313" key="1">
    <source>
        <dbReference type="EMBL" id="CAA3000212.1"/>
    </source>
</evidence>
<dbReference type="AlphaFoldDB" id="A0A8S0T4E9"/>